<reference evidence="3 4" key="1">
    <citation type="journal article" date="2016" name="Environ. Microbiol.">
        <title>Genomic resolution of a cold subsurface aquifer community provides metabolic insights for novel microbes adapted to high CO concentrations.</title>
        <authorList>
            <person name="Probst A.J."/>
            <person name="Castelle C.J."/>
            <person name="Singh A."/>
            <person name="Brown C.T."/>
            <person name="Anantharaman K."/>
            <person name="Sharon I."/>
            <person name="Hug L.A."/>
            <person name="Burstein D."/>
            <person name="Emerson J.B."/>
            <person name="Thomas B.C."/>
            <person name="Banfield J.F."/>
        </authorList>
    </citation>
    <scope>NUCLEOTIDE SEQUENCE [LARGE SCALE GENOMIC DNA]</scope>
    <source>
        <strain evidence="3">CG1_02_38_46</strain>
    </source>
</reference>
<feature type="transmembrane region" description="Helical" evidence="1">
    <location>
        <begin position="12"/>
        <end position="34"/>
    </location>
</feature>
<feature type="transmembrane region" description="Helical" evidence="1">
    <location>
        <begin position="86"/>
        <end position="107"/>
    </location>
</feature>
<feature type="transmembrane region" description="Helical" evidence="1">
    <location>
        <begin position="127"/>
        <end position="151"/>
    </location>
</feature>
<comment type="caution">
    <text evidence="3">The sequence shown here is derived from an EMBL/GenBank/DDBJ whole genome shotgun (WGS) entry which is preliminary data.</text>
</comment>
<dbReference type="Pfam" id="PF13386">
    <property type="entry name" value="DsbD_2"/>
    <property type="match status" value="1"/>
</dbReference>
<protein>
    <recommendedName>
        <fullName evidence="2">Urease accessory protein UreH-like transmembrane domain-containing protein</fullName>
    </recommendedName>
</protein>
<dbReference type="Proteomes" id="UP000182278">
    <property type="component" value="Unassembled WGS sequence"/>
</dbReference>
<dbReference type="EMBL" id="MNUO01000124">
    <property type="protein sequence ID" value="OIN95856.1"/>
    <property type="molecule type" value="Genomic_DNA"/>
</dbReference>
<feature type="transmembrane region" description="Helical" evidence="1">
    <location>
        <begin position="46"/>
        <end position="66"/>
    </location>
</feature>
<evidence type="ECO:0000259" key="2">
    <source>
        <dbReference type="Pfam" id="PF13386"/>
    </source>
</evidence>
<dbReference type="InterPro" id="IPR039447">
    <property type="entry name" value="UreH-like_TM_dom"/>
</dbReference>
<evidence type="ECO:0000313" key="4">
    <source>
        <dbReference type="Proteomes" id="UP000182278"/>
    </source>
</evidence>
<organism evidence="3 4">
    <name type="scientific">Candidatus Desantisbacteria bacterium CG1_02_38_46</name>
    <dbReference type="NCBI Taxonomy" id="1817893"/>
    <lineage>
        <taxon>Bacteria</taxon>
        <taxon>Candidatus Desantisiibacteriota</taxon>
    </lineage>
</organism>
<evidence type="ECO:0000313" key="3">
    <source>
        <dbReference type="EMBL" id="OIN95856.1"/>
    </source>
</evidence>
<accession>A0A1J4S972</accession>
<proteinExistence type="predicted"/>
<sequence>MAIWKDLSYAFILGFSVGVGPCLILCAPIVISYVVGTKSGWKEGFFATLVFSVWRTIPYLILGYLAGMAGQNLIPALEAGKFYKPIQIAVGIFIIFLSVLIMLGKAYEIPVCKLLGRQFIDRGDRGFIPLGFMIGFLPCAPLIGLLSYIAFMVKNSILGLLYALFFGIGTTLPLLFLGALAGFLPGLLKTHPRDYLLLFPTL</sequence>
<gene>
    <name evidence="3" type="ORF">AUJ66_08160</name>
</gene>
<dbReference type="AlphaFoldDB" id="A0A1J4S972"/>
<keyword evidence="1" id="KW-1133">Transmembrane helix</keyword>
<feature type="domain" description="Urease accessory protein UreH-like transmembrane" evidence="2">
    <location>
        <begin position="10"/>
        <end position="186"/>
    </location>
</feature>
<feature type="transmembrane region" description="Helical" evidence="1">
    <location>
        <begin position="157"/>
        <end position="184"/>
    </location>
</feature>
<keyword evidence="1" id="KW-0472">Membrane</keyword>
<keyword evidence="1" id="KW-0812">Transmembrane</keyword>
<name>A0A1J4S972_9BACT</name>
<evidence type="ECO:0000256" key="1">
    <source>
        <dbReference type="SAM" id="Phobius"/>
    </source>
</evidence>